<dbReference type="SUPFAM" id="SSF55418">
    <property type="entry name" value="eIF4e-like"/>
    <property type="match status" value="1"/>
</dbReference>
<dbReference type="EMBL" id="JAODAN010000001">
    <property type="protein sequence ID" value="KAK1927258.1"/>
    <property type="molecule type" value="Genomic_DNA"/>
</dbReference>
<dbReference type="Proteomes" id="UP001182556">
    <property type="component" value="Unassembled WGS sequence"/>
</dbReference>
<evidence type="ECO:0000256" key="2">
    <source>
        <dbReference type="SAM" id="MobiDB-lite"/>
    </source>
</evidence>
<feature type="compositionally biased region" description="Basic residues" evidence="2">
    <location>
        <begin position="83"/>
        <end position="92"/>
    </location>
</feature>
<protein>
    <submittedName>
        <fullName evidence="3">Uncharacterized protein</fullName>
    </submittedName>
</protein>
<evidence type="ECO:0000313" key="3">
    <source>
        <dbReference type="EMBL" id="KAK1927258.1"/>
    </source>
</evidence>
<gene>
    <name evidence="3" type="ORF">DB88DRAFT_477385</name>
</gene>
<accession>A0AAD9FW25</accession>
<reference evidence="3" key="1">
    <citation type="submission" date="2023-02" db="EMBL/GenBank/DDBJ databases">
        <title>Identification and recombinant expression of a fungal hydrolase from Papiliotrema laurentii that hydrolyzes apple cutin and clears colloidal polyester polyurethane.</title>
        <authorList>
            <consortium name="DOE Joint Genome Institute"/>
            <person name="Roman V.A."/>
            <person name="Bojanowski C."/>
            <person name="Crable B.R."/>
            <person name="Wagner D.N."/>
            <person name="Hung C.S."/>
            <person name="Nadeau L.J."/>
            <person name="Schratz L."/>
            <person name="Haridas S."/>
            <person name="Pangilinan J."/>
            <person name="Lipzen A."/>
            <person name="Na H."/>
            <person name="Yan M."/>
            <person name="Ng V."/>
            <person name="Grigoriev I.V."/>
            <person name="Spatafora J.W."/>
            <person name="Barlow D."/>
            <person name="Biffinger J."/>
            <person name="Kelley-Loughnane N."/>
            <person name="Varaljay V.A."/>
            <person name="Crookes-Goodson W.J."/>
        </authorList>
    </citation>
    <scope>NUCLEOTIDE SEQUENCE</scope>
    <source>
        <strain evidence="3">5307AH</strain>
    </source>
</reference>
<dbReference type="PANTHER" id="PTHR31977">
    <property type="entry name" value="UPF0696 PROTEIN C11ORF68"/>
    <property type="match status" value="1"/>
</dbReference>
<evidence type="ECO:0000313" key="4">
    <source>
        <dbReference type="Proteomes" id="UP001182556"/>
    </source>
</evidence>
<dbReference type="InterPro" id="IPR023398">
    <property type="entry name" value="TIF_eIF4e-like"/>
</dbReference>
<dbReference type="Gene3D" id="3.30.760.10">
    <property type="entry name" value="RNA Cap, Translation Initiation Factor Eif4e"/>
    <property type="match status" value="1"/>
</dbReference>
<organism evidence="3 4">
    <name type="scientific">Papiliotrema laurentii</name>
    <name type="common">Cryptococcus laurentii</name>
    <dbReference type="NCBI Taxonomy" id="5418"/>
    <lineage>
        <taxon>Eukaryota</taxon>
        <taxon>Fungi</taxon>
        <taxon>Dikarya</taxon>
        <taxon>Basidiomycota</taxon>
        <taxon>Agaricomycotina</taxon>
        <taxon>Tremellomycetes</taxon>
        <taxon>Tremellales</taxon>
        <taxon>Rhynchogastremaceae</taxon>
        <taxon>Papiliotrema</taxon>
    </lineage>
</organism>
<sequence>MDDEFFWTHESRDKIEEWLQHTRPSIVTDDQTPWIWVRGTLPLREDPERNTAHPEALVKAHAILDKLSSRLETNQSDDAIPVRGKKGVKSKKQVREEAHEEAKTQLEELSKQSEWTVGKWLFFPRHDRVDGMWATIAQSVANGPLKAAGVDLVKVAPSPRYVREGEEPSHVICVYMDNVYDKAAVTKVLTTLLRDHGLEPTACKSDLYTLAGIDSKHPSGLRSSIWRPAELVDTNVIRVGSMVGLLLLMTEITGRILDEEEGR</sequence>
<dbReference type="Pfam" id="PF08939">
    <property type="entry name" value="Bles03"/>
    <property type="match status" value="1"/>
</dbReference>
<name>A0AAD9FW25_PAPLA</name>
<comment type="caution">
    <text evidence="3">The sequence shown here is derived from an EMBL/GenBank/DDBJ whole genome shotgun (WGS) entry which is preliminary data.</text>
</comment>
<proteinExistence type="inferred from homology"/>
<keyword evidence="4" id="KW-1185">Reference proteome</keyword>
<feature type="region of interest" description="Disordered" evidence="2">
    <location>
        <begin position="77"/>
        <end position="101"/>
    </location>
</feature>
<comment type="similarity">
    <text evidence="1">Belongs to the UPF0696 family.</text>
</comment>
<evidence type="ECO:0000256" key="1">
    <source>
        <dbReference type="ARBA" id="ARBA00010568"/>
    </source>
</evidence>
<dbReference type="AlphaFoldDB" id="A0AAD9FW25"/>
<dbReference type="PANTHER" id="PTHR31977:SF1">
    <property type="entry name" value="UPF0696 PROTEIN C11ORF68"/>
    <property type="match status" value="1"/>
</dbReference>
<dbReference type="InterPro" id="IPR015034">
    <property type="entry name" value="Bles03"/>
</dbReference>